<keyword evidence="3" id="KW-1185">Reference proteome</keyword>
<dbReference type="SUPFAM" id="SSF81606">
    <property type="entry name" value="PP2C-like"/>
    <property type="match status" value="1"/>
</dbReference>
<accession>A0ABP5QKK1</accession>
<feature type="domain" description="PPM-type phosphatase" evidence="1">
    <location>
        <begin position="153"/>
        <end position="347"/>
    </location>
</feature>
<evidence type="ECO:0000313" key="3">
    <source>
        <dbReference type="Proteomes" id="UP001501474"/>
    </source>
</evidence>
<evidence type="ECO:0000313" key="2">
    <source>
        <dbReference type="EMBL" id="GAA2238707.1"/>
    </source>
</evidence>
<dbReference type="RefSeq" id="WP_234849427.1">
    <property type="nucleotide sequence ID" value="NZ_BAAART010000075.1"/>
</dbReference>
<protein>
    <submittedName>
        <fullName evidence="2">SpoIIE family protein phosphatase</fullName>
    </submittedName>
</protein>
<sequence>MSRVWDVPVEDDSTRVRDVRVAAEEASACAGLPASRTATAALVATELATNLLRHAEGGRVLINLVERAHDGDRRPVVQLVSLDHGPGIPDVAAAMRDGYTTTVAASLGAGLGTCRRIANDFDLHSAPGRGTVVMARIGHEPAVRNQGPPPPGPRAGGVNVPLGRAEHSGDAWGRVRRGDRLTLLLADGLGHGVKAAEASTAAVRELRDLAELPPVEILRSLGRALRPTRGAAVAVAQLELREERLSFAGIGNIGARLRTDGAWKPLLSHPGIVGAQTPASVPVQRVPWHPGSLLVLHSDGLPSRWTPPDDGVLPGCDPAVAAAVVLRDAGSAARPVRDDTCVAVLTAGGESRHGSGT</sequence>
<dbReference type="SUPFAM" id="SSF55874">
    <property type="entry name" value="ATPase domain of HSP90 chaperone/DNA topoisomerase II/histidine kinase"/>
    <property type="match status" value="1"/>
</dbReference>
<proteinExistence type="predicted"/>
<dbReference type="Pfam" id="PF13581">
    <property type="entry name" value="HATPase_c_2"/>
    <property type="match status" value="1"/>
</dbReference>
<name>A0ABP5QKK1_9ACTN</name>
<dbReference type="InterPro" id="IPR036457">
    <property type="entry name" value="PPM-type-like_dom_sf"/>
</dbReference>
<dbReference type="PANTHER" id="PTHR35801">
    <property type="entry name" value="PHOSPHOSERINE PHOSPHATASE RSBX"/>
    <property type="match status" value="1"/>
</dbReference>
<dbReference type="EMBL" id="BAAART010000075">
    <property type="protein sequence ID" value="GAA2238707.1"/>
    <property type="molecule type" value="Genomic_DNA"/>
</dbReference>
<evidence type="ECO:0000259" key="1">
    <source>
        <dbReference type="SMART" id="SM00331"/>
    </source>
</evidence>
<dbReference type="InterPro" id="IPR036890">
    <property type="entry name" value="HATPase_C_sf"/>
</dbReference>
<dbReference type="InterPro" id="IPR039248">
    <property type="entry name" value="Ptase_RsbX"/>
</dbReference>
<dbReference type="CDD" id="cd16934">
    <property type="entry name" value="HATPase_RsbT-like"/>
    <property type="match status" value="1"/>
</dbReference>
<dbReference type="PANTHER" id="PTHR35801:SF1">
    <property type="entry name" value="PHOSPHOSERINE PHOSPHATASE RSBX"/>
    <property type="match status" value="1"/>
</dbReference>
<comment type="caution">
    <text evidence="2">The sequence shown here is derived from an EMBL/GenBank/DDBJ whole genome shotgun (WGS) entry which is preliminary data.</text>
</comment>
<dbReference type="Pfam" id="PF07228">
    <property type="entry name" value="SpoIIE"/>
    <property type="match status" value="1"/>
</dbReference>
<reference evidence="3" key="1">
    <citation type="journal article" date="2019" name="Int. J. Syst. Evol. Microbiol.">
        <title>The Global Catalogue of Microorganisms (GCM) 10K type strain sequencing project: providing services to taxonomists for standard genome sequencing and annotation.</title>
        <authorList>
            <consortium name="The Broad Institute Genomics Platform"/>
            <consortium name="The Broad Institute Genome Sequencing Center for Infectious Disease"/>
            <person name="Wu L."/>
            <person name="Ma J."/>
        </authorList>
    </citation>
    <scope>NUCLEOTIDE SEQUENCE [LARGE SCALE GENOMIC DNA]</scope>
    <source>
        <strain evidence="3">JCM 3053</strain>
    </source>
</reference>
<dbReference type="InterPro" id="IPR003594">
    <property type="entry name" value="HATPase_dom"/>
</dbReference>
<dbReference type="Gene3D" id="3.30.565.10">
    <property type="entry name" value="Histidine kinase-like ATPase, C-terminal domain"/>
    <property type="match status" value="1"/>
</dbReference>
<dbReference type="InterPro" id="IPR001932">
    <property type="entry name" value="PPM-type_phosphatase-like_dom"/>
</dbReference>
<dbReference type="Gene3D" id="3.60.40.10">
    <property type="entry name" value="PPM-type phosphatase domain"/>
    <property type="match status" value="1"/>
</dbReference>
<dbReference type="SMART" id="SM00331">
    <property type="entry name" value="PP2C_SIG"/>
    <property type="match status" value="1"/>
</dbReference>
<organism evidence="2 3">
    <name type="scientific">Streptomyces indiaensis</name>
    <dbReference type="NCBI Taxonomy" id="284033"/>
    <lineage>
        <taxon>Bacteria</taxon>
        <taxon>Bacillati</taxon>
        <taxon>Actinomycetota</taxon>
        <taxon>Actinomycetes</taxon>
        <taxon>Kitasatosporales</taxon>
        <taxon>Streptomycetaceae</taxon>
        <taxon>Streptomyces</taxon>
    </lineage>
</organism>
<gene>
    <name evidence="2" type="ORF">GCM10010104_37330</name>
</gene>
<dbReference type="Proteomes" id="UP001501474">
    <property type="component" value="Unassembled WGS sequence"/>
</dbReference>